<organism evidence="1 2">
    <name type="scientific">Nocardiopsis metallicus</name>
    <dbReference type="NCBI Taxonomy" id="179819"/>
    <lineage>
        <taxon>Bacteria</taxon>
        <taxon>Bacillati</taxon>
        <taxon>Actinomycetota</taxon>
        <taxon>Actinomycetes</taxon>
        <taxon>Streptosporangiales</taxon>
        <taxon>Nocardiopsidaceae</taxon>
        <taxon>Nocardiopsis</taxon>
    </lineage>
</organism>
<evidence type="ECO:0000313" key="2">
    <source>
        <dbReference type="Proteomes" id="UP000579647"/>
    </source>
</evidence>
<dbReference type="EMBL" id="JACHDO010000001">
    <property type="protein sequence ID" value="MBB5491382.1"/>
    <property type="molecule type" value="Genomic_DNA"/>
</dbReference>
<sequence length="72" mass="7715">MGKRISHKKAWREILAAALSIGGAFGLVTARIELLGDSQLGSPQDYSPDGLAAMKVEIEHLRTLSEVLGALR</sequence>
<protein>
    <submittedName>
        <fullName evidence="1">Uncharacterized protein</fullName>
    </submittedName>
</protein>
<keyword evidence="2" id="KW-1185">Reference proteome</keyword>
<dbReference type="Proteomes" id="UP000579647">
    <property type="component" value="Unassembled WGS sequence"/>
</dbReference>
<name>A0A840W5P0_9ACTN</name>
<dbReference type="AlphaFoldDB" id="A0A840W5P0"/>
<dbReference type="RefSeq" id="WP_184365082.1">
    <property type="nucleotide sequence ID" value="NZ_BAAAKM010000133.1"/>
</dbReference>
<proteinExistence type="predicted"/>
<evidence type="ECO:0000313" key="1">
    <source>
        <dbReference type="EMBL" id="MBB5491382.1"/>
    </source>
</evidence>
<accession>A0A840W5P0</accession>
<reference evidence="1 2" key="1">
    <citation type="submission" date="2020-08" db="EMBL/GenBank/DDBJ databases">
        <title>Sequencing the genomes of 1000 actinobacteria strains.</title>
        <authorList>
            <person name="Klenk H.-P."/>
        </authorList>
    </citation>
    <scope>NUCLEOTIDE SEQUENCE [LARGE SCALE GENOMIC DNA]</scope>
    <source>
        <strain evidence="1 2">DSM 44598</strain>
    </source>
</reference>
<comment type="caution">
    <text evidence="1">The sequence shown here is derived from an EMBL/GenBank/DDBJ whole genome shotgun (WGS) entry which is preliminary data.</text>
</comment>
<gene>
    <name evidence="1" type="ORF">HNR07_002519</name>
</gene>